<evidence type="ECO:0000313" key="3">
    <source>
        <dbReference type="Proteomes" id="UP001595868"/>
    </source>
</evidence>
<dbReference type="Proteomes" id="UP001595868">
    <property type="component" value="Unassembled WGS sequence"/>
</dbReference>
<dbReference type="RefSeq" id="WP_377547999.1">
    <property type="nucleotide sequence ID" value="NZ_JBHSBN010000013.1"/>
</dbReference>
<evidence type="ECO:0000256" key="1">
    <source>
        <dbReference type="SAM" id="MobiDB-lite"/>
    </source>
</evidence>
<protein>
    <submittedName>
        <fullName evidence="2">Type I-C CRISPR-associated protein Cas8c/Csd1</fullName>
    </submittedName>
</protein>
<feature type="region of interest" description="Disordered" evidence="1">
    <location>
        <begin position="583"/>
        <end position="606"/>
    </location>
</feature>
<sequence length="606" mass="66244">MLLQRLVQYADSSDDVDPPFYARKPVRWLLDITGDGSPAGALTDTAQPKEPGRKFGVPRAVPAVTRTVGVAPALAVDTVEYVFGWVDEAAKPDRVAKQRAAFRELTKDWAAAEPDGPAAAVDAFYRDGHDQTFEPPEGWKRSDLVAFRVDGELACAAESAIRYWATVAGGRKGSGQSGLCLVCGQDKPLLKTIPLQVPQRWLPGATQGASLVSINASVHGYELQKFLGNTPICLDCGLKFMSAFTTLLSSERHSTTLSGQNARLAWWVVGGSIFDPMGPLDQPNETDIQDLLAGPATGERGDLDENSTYCSVTVGGNVARVMVRDWVELPVPRIKENIRQWFDDHEIVDQWTGEVTRIRLVQLARAAGRWQRGRGGGAGSWAQFGSSGEDRPAGIYNALLRSALLRQPLPPKLLTHVINRIRQDGRLDPARVGLIRLALRRHPSLTKAERERLTPTLNLDNPTPAYLSGRIFAVLDELQRTVSHAAKQPLNTTFAEKYFGRAITNPQAVLVAGERTAVAWLRRLRGPLKRPTWANAYQRRLDDLYAQLPQIPSGAVLAEKANFILGYHQQRAAMQAERTAAAAAKKSTDLPPTLDEVAPETEGAAV</sequence>
<evidence type="ECO:0000313" key="2">
    <source>
        <dbReference type="EMBL" id="MFC4108158.1"/>
    </source>
</evidence>
<organism evidence="2 3">
    <name type="scientific">Micromonospora zhanjiangensis</name>
    <dbReference type="NCBI Taxonomy" id="1522057"/>
    <lineage>
        <taxon>Bacteria</taxon>
        <taxon>Bacillati</taxon>
        <taxon>Actinomycetota</taxon>
        <taxon>Actinomycetes</taxon>
        <taxon>Micromonosporales</taxon>
        <taxon>Micromonosporaceae</taxon>
        <taxon>Micromonospora</taxon>
    </lineage>
</organism>
<dbReference type="Pfam" id="PF09709">
    <property type="entry name" value="Cas_Csd1"/>
    <property type="match status" value="1"/>
</dbReference>
<keyword evidence="3" id="KW-1185">Reference proteome</keyword>
<dbReference type="InterPro" id="IPR010144">
    <property type="entry name" value="CRISPR-assoc_prot_Csd1-typ"/>
</dbReference>
<gene>
    <name evidence="2" type="primary">cas8c</name>
    <name evidence="2" type="ORF">ACFOX0_19775</name>
</gene>
<comment type="caution">
    <text evidence="2">The sequence shown here is derived from an EMBL/GenBank/DDBJ whole genome shotgun (WGS) entry which is preliminary data.</text>
</comment>
<dbReference type="EMBL" id="JBHSBN010000013">
    <property type="protein sequence ID" value="MFC4108158.1"/>
    <property type="molecule type" value="Genomic_DNA"/>
</dbReference>
<dbReference type="NCBIfam" id="TIGR01863">
    <property type="entry name" value="cas_Csd1"/>
    <property type="match status" value="1"/>
</dbReference>
<reference evidence="3" key="1">
    <citation type="journal article" date="2019" name="Int. J. Syst. Evol. Microbiol.">
        <title>The Global Catalogue of Microorganisms (GCM) 10K type strain sequencing project: providing services to taxonomists for standard genome sequencing and annotation.</title>
        <authorList>
            <consortium name="The Broad Institute Genomics Platform"/>
            <consortium name="The Broad Institute Genome Sequencing Center for Infectious Disease"/>
            <person name="Wu L."/>
            <person name="Ma J."/>
        </authorList>
    </citation>
    <scope>NUCLEOTIDE SEQUENCE [LARGE SCALE GENOMIC DNA]</scope>
    <source>
        <strain evidence="3">2902at01</strain>
    </source>
</reference>
<proteinExistence type="predicted"/>
<accession>A0ABV8KPT9</accession>
<name>A0ABV8KPT9_9ACTN</name>